<evidence type="ECO:0000256" key="1">
    <source>
        <dbReference type="ARBA" id="ARBA00022737"/>
    </source>
</evidence>
<dbReference type="Proteomes" id="UP000324298">
    <property type="component" value="Unassembled WGS sequence"/>
</dbReference>
<dbReference type="OrthoDB" id="9774579at2"/>
<dbReference type="Pfam" id="PF01436">
    <property type="entry name" value="NHL"/>
    <property type="match status" value="4"/>
</dbReference>
<dbReference type="Gene3D" id="2.120.10.30">
    <property type="entry name" value="TolB, C-terminal domain"/>
    <property type="match status" value="3"/>
</dbReference>
<dbReference type="GO" id="GO:0008270">
    <property type="term" value="F:zinc ion binding"/>
    <property type="evidence" value="ECO:0007669"/>
    <property type="project" value="UniProtKB-KW"/>
</dbReference>
<protein>
    <submittedName>
        <fullName evidence="4">6-bladed beta-propeller</fullName>
    </submittedName>
</protein>
<keyword evidence="5" id="KW-1185">Reference proteome</keyword>
<dbReference type="SUPFAM" id="SSF101898">
    <property type="entry name" value="NHL repeat"/>
    <property type="match status" value="1"/>
</dbReference>
<feature type="repeat" description="NHL" evidence="2">
    <location>
        <begin position="308"/>
        <end position="351"/>
    </location>
</feature>
<evidence type="ECO:0000313" key="4">
    <source>
        <dbReference type="EMBL" id="KAA0891329.1"/>
    </source>
</evidence>
<comment type="caution">
    <text evidence="4">The sequence shown here is derived from an EMBL/GenBank/DDBJ whole genome shotgun (WGS) entry which is preliminary data.</text>
</comment>
<organism evidence="4 5">
    <name type="scientific">Oryzomonas rubra</name>
    <dbReference type="NCBI Taxonomy" id="2509454"/>
    <lineage>
        <taxon>Bacteria</taxon>
        <taxon>Pseudomonadati</taxon>
        <taxon>Thermodesulfobacteriota</taxon>
        <taxon>Desulfuromonadia</taxon>
        <taxon>Geobacterales</taxon>
        <taxon>Geobacteraceae</taxon>
        <taxon>Oryzomonas</taxon>
    </lineage>
</organism>
<dbReference type="PANTHER" id="PTHR24104:SF25">
    <property type="entry name" value="PROTEIN LIN-41"/>
    <property type="match status" value="1"/>
</dbReference>
<dbReference type="EMBL" id="SRSD01000006">
    <property type="protein sequence ID" value="KAA0891329.1"/>
    <property type="molecule type" value="Genomic_DNA"/>
</dbReference>
<feature type="chain" id="PRO_5022712284" evidence="3">
    <location>
        <begin position="34"/>
        <end position="377"/>
    </location>
</feature>
<feature type="signal peptide" evidence="3">
    <location>
        <begin position="1"/>
        <end position="33"/>
    </location>
</feature>
<name>A0A5A9XGY6_9BACT</name>
<keyword evidence="3" id="KW-0732">Signal</keyword>
<dbReference type="PANTHER" id="PTHR24104">
    <property type="entry name" value="E3 UBIQUITIN-PROTEIN LIGASE NHLRC1-RELATED"/>
    <property type="match status" value="1"/>
</dbReference>
<keyword evidence="1" id="KW-0677">Repeat</keyword>
<dbReference type="InterPro" id="IPR001258">
    <property type="entry name" value="NHL_repeat"/>
</dbReference>
<dbReference type="InterPro" id="IPR011042">
    <property type="entry name" value="6-blade_b-propeller_TolB-like"/>
</dbReference>
<feature type="repeat" description="NHL" evidence="2">
    <location>
        <begin position="261"/>
        <end position="304"/>
    </location>
</feature>
<feature type="repeat" description="NHL" evidence="2">
    <location>
        <begin position="172"/>
        <end position="210"/>
    </location>
</feature>
<gene>
    <name evidence="4" type="ORF">ET418_11130</name>
</gene>
<proteinExistence type="predicted"/>
<evidence type="ECO:0000256" key="3">
    <source>
        <dbReference type="SAM" id="SignalP"/>
    </source>
</evidence>
<dbReference type="AlphaFoldDB" id="A0A5A9XGY6"/>
<evidence type="ECO:0000313" key="5">
    <source>
        <dbReference type="Proteomes" id="UP000324298"/>
    </source>
</evidence>
<dbReference type="PROSITE" id="PS51257">
    <property type="entry name" value="PROKAR_LIPOPROTEIN"/>
    <property type="match status" value="1"/>
</dbReference>
<dbReference type="RefSeq" id="WP_149307692.1">
    <property type="nucleotide sequence ID" value="NZ_SRSD01000006.1"/>
</dbReference>
<dbReference type="InterPro" id="IPR050952">
    <property type="entry name" value="TRIM-NHL_E3_ligases"/>
</dbReference>
<sequence length="377" mass="41972">MRKHRDLPWSSLGRFVGAACCAAALVCIMSACATHGTLYSELPPNPLQWPQKAYGPRVQWVKSIANYHEAGITKSFWKRVWELVAGEDTRSIVRPYGIFFDDKERLFVVDVGSATVHAIDIGAGLYTIIGDQDDSPLRSPIGVTEDDGGHLYITDSVVRQVFVYDIANKVLKPFTTKKLGRPTGIAYNRVNGLLYVSDTSKHQIVVYDLSGAERQRIGSPGNEAGLLNYPTDISVDAKGQVYVTDALNYKIKIFSPEGYLVSQFGTAGDSAGDLNKPKGIAVDSEGHIYVCDALMDAVQVFDDTGRLLLVFGDTGTRKGEFWMPSGIYIDRRNYIFVADTYNRRVQIFRYIKDGFSDQDDVEVEGDPYSSKERFREK</sequence>
<dbReference type="PROSITE" id="PS51125">
    <property type="entry name" value="NHL"/>
    <property type="match status" value="4"/>
</dbReference>
<evidence type="ECO:0000256" key="2">
    <source>
        <dbReference type="PROSITE-ProRule" id="PRU00504"/>
    </source>
</evidence>
<accession>A0A5A9XGY6</accession>
<feature type="repeat" description="NHL" evidence="2">
    <location>
        <begin position="214"/>
        <end position="257"/>
    </location>
</feature>
<reference evidence="4 5" key="1">
    <citation type="submission" date="2019-04" db="EMBL/GenBank/DDBJ databases">
        <title>Geobacter ruber sp. nov., ferric-reducing bacteria isolated from paddy soil.</title>
        <authorList>
            <person name="Xu Z."/>
            <person name="Masuda Y."/>
            <person name="Itoh H."/>
            <person name="Senoo K."/>
        </authorList>
    </citation>
    <scope>NUCLEOTIDE SEQUENCE [LARGE SCALE GENOMIC DNA]</scope>
    <source>
        <strain evidence="4 5">Red88</strain>
    </source>
</reference>